<comment type="similarity">
    <text evidence="1 2">Belongs to the UPF0102 family.</text>
</comment>
<dbReference type="EMBL" id="MHWT01000003">
    <property type="protein sequence ID" value="OHB13134.1"/>
    <property type="molecule type" value="Genomic_DNA"/>
</dbReference>
<dbReference type="Pfam" id="PF02021">
    <property type="entry name" value="UPF0102"/>
    <property type="match status" value="1"/>
</dbReference>
<gene>
    <name evidence="3" type="ORF">A3G99_00190</name>
</gene>
<dbReference type="PANTHER" id="PTHR34039:SF1">
    <property type="entry name" value="UPF0102 PROTEIN YRAN"/>
    <property type="match status" value="1"/>
</dbReference>
<evidence type="ECO:0000313" key="4">
    <source>
        <dbReference type="Proteomes" id="UP000176558"/>
    </source>
</evidence>
<sequence length="152" mass="17999">MFNKNFKKEPTEKQKIGQIGEDFACQYLKNSGYTITDRNYLKKWGELDIVARKGKKLHFVEVKSVSRETSNNVIRETPTTEQVSLRDNQNDSYRPEDNMHPWKLKRLARTIQSYLLDKDVPDDIDWQFDLVTVYLDKHKGLSRIFLMEDIVL</sequence>
<dbReference type="InterPro" id="IPR011856">
    <property type="entry name" value="tRNA_endonuc-like_dom_sf"/>
</dbReference>
<evidence type="ECO:0000256" key="2">
    <source>
        <dbReference type="HAMAP-Rule" id="MF_00048"/>
    </source>
</evidence>
<name>A0A1G2UUT9_9BACT</name>
<dbReference type="Gene3D" id="3.40.1350.10">
    <property type="match status" value="1"/>
</dbReference>
<organism evidence="3 4">
    <name type="scientific">Candidatus Zambryskibacteria bacterium RIFCSPLOWO2_12_FULL_39_23</name>
    <dbReference type="NCBI Taxonomy" id="1802776"/>
    <lineage>
        <taxon>Bacteria</taxon>
        <taxon>Candidatus Zambryskiibacteriota</taxon>
    </lineage>
</organism>
<proteinExistence type="inferred from homology"/>
<dbReference type="InterPro" id="IPR003509">
    <property type="entry name" value="UPF0102_YraN-like"/>
</dbReference>
<dbReference type="InterPro" id="IPR011335">
    <property type="entry name" value="Restrct_endonuc-II-like"/>
</dbReference>
<dbReference type="SUPFAM" id="SSF52980">
    <property type="entry name" value="Restriction endonuclease-like"/>
    <property type="match status" value="1"/>
</dbReference>
<dbReference type="PANTHER" id="PTHR34039">
    <property type="entry name" value="UPF0102 PROTEIN YRAN"/>
    <property type="match status" value="1"/>
</dbReference>
<protein>
    <recommendedName>
        <fullName evidence="2">UPF0102 protein A3G99_00190</fullName>
    </recommendedName>
</protein>
<dbReference type="HAMAP" id="MF_00048">
    <property type="entry name" value="UPF0102"/>
    <property type="match status" value="1"/>
</dbReference>
<dbReference type="AlphaFoldDB" id="A0A1G2UUT9"/>
<evidence type="ECO:0000313" key="3">
    <source>
        <dbReference type="EMBL" id="OHB13134.1"/>
    </source>
</evidence>
<reference evidence="3 4" key="1">
    <citation type="journal article" date="2016" name="Nat. Commun.">
        <title>Thousands of microbial genomes shed light on interconnected biogeochemical processes in an aquifer system.</title>
        <authorList>
            <person name="Anantharaman K."/>
            <person name="Brown C.T."/>
            <person name="Hug L.A."/>
            <person name="Sharon I."/>
            <person name="Castelle C.J."/>
            <person name="Probst A.J."/>
            <person name="Thomas B.C."/>
            <person name="Singh A."/>
            <person name="Wilkins M.J."/>
            <person name="Karaoz U."/>
            <person name="Brodie E.L."/>
            <person name="Williams K.H."/>
            <person name="Hubbard S.S."/>
            <person name="Banfield J.F."/>
        </authorList>
    </citation>
    <scope>NUCLEOTIDE SEQUENCE [LARGE SCALE GENOMIC DNA]</scope>
</reference>
<evidence type="ECO:0000256" key="1">
    <source>
        <dbReference type="ARBA" id="ARBA00006738"/>
    </source>
</evidence>
<accession>A0A1G2UUT9</accession>
<comment type="caution">
    <text evidence="3">The sequence shown here is derived from an EMBL/GenBank/DDBJ whole genome shotgun (WGS) entry which is preliminary data.</text>
</comment>
<dbReference type="Proteomes" id="UP000176558">
    <property type="component" value="Unassembled WGS sequence"/>
</dbReference>
<dbReference type="GO" id="GO:0003676">
    <property type="term" value="F:nucleic acid binding"/>
    <property type="evidence" value="ECO:0007669"/>
    <property type="project" value="InterPro"/>
</dbReference>